<dbReference type="PANTHER" id="PTHR22625">
    <property type="entry name" value="PLEXIN"/>
    <property type="match status" value="1"/>
</dbReference>
<evidence type="ECO:0000313" key="2">
    <source>
        <dbReference type="EMBL" id="OIK23526.1"/>
    </source>
</evidence>
<feature type="domain" description="IPT/TIG" evidence="1">
    <location>
        <begin position="78"/>
        <end position="160"/>
    </location>
</feature>
<dbReference type="InterPro" id="IPR013783">
    <property type="entry name" value="Ig-like_fold"/>
</dbReference>
<reference evidence="2" key="1">
    <citation type="submission" date="2016-10" db="EMBL/GenBank/DDBJ databases">
        <title>Genome sequence of Streptomyces malaysiense MUSC 136.</title>
        <authorList>
            <person name="Lee L.-H."/>
            <person name="Ser H.-L."/>
        </authorList>
    </citation>
    <scope>NUCLEOTIDE SEQUENCE [LARGE SCALE GENOMIC DNA]</scope>
    <source>
        <strain evidence="2">MUSC 136</strain>
    </source>
</reference>
<gene>
    <name evidence="2" type="ORF">VT52_032105</name>
</gene>
<comment type="caution">
    <text evidence="2">The sequence shown here is derived from an EMBL/GenBank/DDBJ whole genome shotgun (WGS) entry which is preliminary data.</text>
</comment>
<dbReference type="GO" id="GO:0005975">
    <property type="term" value="P:carbohydrate metabolic process"/>
    <property type="evidence" value="ECO:0007669"/>
    <property type="project" value="UniProtKB-ARBA"/>
</dbReference>
<name>A0A1J4PTT2_9ACTN</name>
<dbReference type="CDD" id="cd00603">
    <property type="entry name" value="IPT_PCSR"/>
    <property type="match status" value="1"/>
</dbReference>
<dbReference type="Pfam" id="PF01833">
    <property type="entry name" value="TIG"/>
    <property type="match status" value="4"/>
</dbReference>
<feature type="domain" description="IPT/TIG" evidence="1">
    <location>
        <begin position="249"/>
        <end position="331"/>
    </location>
</feature>
<evidence type="ECO:0000313" key="3">
    <source>
        <dbReference type="Proteomes" id="UP000034838"/>
    </source>
</evidence>
<keyword evidence="3" id="KW-1185">Reference proteome</keyword>
<proteinExistence type="predicted"/>
<organism evidence="2 3">
    <name type="scientific">Streptomyces malaysiense</name>
    <dbReference type="NCBI Taxonomy" id="1428626"/>
    <lineage>
        <taxon>Bacteria</taxon>
        <taxon>Bacillati</taxon>
        <taxon>Actinomycetota</taxon>
        <taxon>Actinomycetes</taxon>
        <taxon>Kitasatosporales</taxon>
        <taxon>Streptomycetaceae</taxon>
        <taxon>Streptomyces</taxon>
    </lineage>
</organism>
<dbReference type="AlphaFoldDB" id="A0A1J4PTT2"/>
<dbReference type="Proteomes" id="UP000034838">
    <property type="component" value="Unassembled WGS sequence"/>
</dbReference>
<accession>A0A1J4PTT2</accession>
<dbReference type="GO" id="GO:0017154">
    <property type="term" value="F:semaphorin receptor activity"/>
    <property type="evidence" value="ECO:0007669"/>
    <property type="project" value="InterPro"/>
</dbReference>
<protein>
    <submittedName>
        <fullName evidence="2">Cell surface receptor IPT/TIG domain-containing protein</fullName>
    </submittedName>
</protein>
<dbReference type="InterPro" id="IPR031148">
    <property type="entry name" value="Plexin"/>
</dbReference>
<dbReference type="Gene3D" id="2.60.40.10">
    <property type="entry name" value="Immunoglobulins"/>
    <property type="match status" value="4"/>
</dbReference>
<sequence>MSGPAGGGNLVLIVGSGLANASSVTFGGTPASILFQDPIGLLIIVTAPAHAAGTVPVVVTNAGGTSAPAMYTYLAPVGPVVLSLLPTSGPTTGGTPFTIVGSNLAGASVTFNGVAATGVVVDPTGTIVTGVTPAGTAGNVPVVVTTPAGSATVAGGFTYVAPPPPVAVSLVPVTGPTTGGTPFVLVGSNLAGASVTFNGVAATGVVVDPSGTIVTGVTPAGTAGNVPVVVTTPAGSATVAGGFTYVAAPPVAVSLLPTSGSSAGGTLFTITGSNLAGASVTFNGVAATGVVVDPSGTIVTGVTPAGTVGNVPVVVTTPGGSTTVAGGFNYV</sequence>
<dbReference type="SUPFAM" id="SSF81296">
    <property type="entry name" value="E set domains"/>
    <property type="match status" value="4"/>
</dbReference>
<keyword evidence="2" id="KW-0675">Receptor</keyword>
<dbReference type="SMART" id="SM00429">
    <property type="entry name" value="IPT"/>
    <property type="match status" value="3"/>
</dbReference>
<dbReference type="InterPro" id="IPR002909">
    <property type="entry name" value="IPT_dom"/>
</dbReference>
<dbReference type="EMBL" id="LBDA02000100">
    <property type="protein sequence ID" value="OIK23526.1"/>
    <property type="molecule type" value="Genomic_DNA"/>
</dbReference>
<feature type="domain" description="IPT/TIG" evidence="1">
    <location>
        <begin position="164"/>
        <end position="246"/>
    </location>
</feature>
<evidence type="ECO:0000259" key="1">
    <source>
        <dbReference type="SMART" id="SM00429"/>
    </source>
</evidence>
<dbReference type="PANTHER" id="PTHR22625:SF70">
    <property type="entry name" value="PLEXIN A, ISOFORM A"/>
    <property type="match status" value="1"/>
</dbReference>
<dbReference type="InterPro" id="IPR014756">
    <property type="entry name" value="Ig_E-set"/>
</dbReference>